<dbReference type="InterPro" id="IPR003340">
    <property type="entry name" value="B3_DNA-bd"/>
</dbReference>
<dbReference type="GO" id="GO:0003677">
    <property type="term" value="F:DNA binding"/>
    <property type="evidence" value="ECO:0007669"/>
    <property type="project" value="UniProtKB-KW"/>
</dbReference>
<evidence type="ECO:0000256" key="2">
    <source>
        <dbReference type="ARBA" id="ARBA00022737"/>
    </source>
</evidence>
<dbReference type="PANTHER" id="PTHR31674">
    <property type="entry name" value="B3 DOMAIN-CONTAINING PROTEIN REM-LIKE 3-RELATED"/>
    <property type="match status" value="1"/>
</dbReference>
<dbReference type="CDD" id="cd10017">
    <property type="entry name" value="B3_DNA"/>
    <property type="match status" value="1"/>
</dbReference>
<comment type="subcellular location">
    <subcellularLocation>
        <location evidence="1">Nucleus</location>
    </subcellularLocation>
</comment>
<dbReference type="InterPro" id="IPR015300">
    <property type="entry name" value="DNA-bd_pseudobarrel_sf"/>
</dbReference>
<dbReference type="PROSITE" id="PS50863">
    <property type="entry name" value="B3"/>
    <property type="match status" value="1"/>
</dbReference>
<evidence type="ECO:0000313" key="8">
    <source>
        <dbReference type="RefSeq" id="XP_016501699.1"/>
    </source>
</evidence>
<dbReference type="Gene3D" id="2.40.330.10">
    <property type="entry name" value="DNA-binding pseudobarrel domain"/>
    <property type="match status" value="1"/>
</dbReference>
<sequence>MILRDEKQRLWPVQVGPVGHQFSITRGWRQFREANNVQVGDTYKFELIDNGTIPVAHFHCKYLGRMSSIRVVIDNVKKQLVIGKENEHRRI</sequence>
<name>A0A1S4CL83_TOBAC</name>
<keyword evidence="2" id="KW-0677">Repeat</keyword>
<protein>
    <submittedName>
        <fullName evidence="8">B3 domain-containing protein REM1-like</fullName>
    </submittedName>
</protein>
<evidence type="ECO:0000256" key="5">
    <source>
        <dbReference type="ARBA" id="ARBA00023163"/>
    </source>
</evidence>
<evidence type="ECO:0000256" key="3">
    <source>
        <dbReference type="ARBA" id="ARBA00023015"/>
    </source>
</evidence>
<dbReference type="KEGG" id="nta:107820004"/>
<dbReference type="AlphaFoldDB" id="A0A1S4CL83"/>
<accession>A0A1S4CL83</accession>
<proteinExistence type="predicted"/>
<dbReference type="PANTHER" id="PTHR31674:SF62">
    <property type="entry name" value="B3 DOMAIN-CONTAINING PROTEIN REM14-RELATED"/>
    <property type="match status" value="1"/>
</dbReference>
<evidence type="ECO:0000256" key="4">
    <source>
        <dbReference type="ARBA" id="ARBA00023125"/>
    </source>
</evidence>
<keyword evidence="6" id="KW-0539">Nucleus</keyword>
<feature type="domain" description="TF-B3" evidence="7">
    <location>
        <begin position="1"/>
        <end position="61"/>
    </location>
</feature>
<evidence type="ECO:0000259" key="7">
    <source>
        <dbReference type="PROSITE" id="PS50863"/>
    </source>
</evidence>
<dbReference type="RefSeq" id="XP_016501699.1">
    <property type="nucleotide sequence ID" value="XM_016646213.1"/>
</dbReference>
<dbReference type="InterPro" id="IPR039218">
    <property type="entry name" value="REM_fam"/>
</dbReference>
<keyword evidence="3" id="KW-0805">Transcription regulation</keyword>
<evidence type="ECO:0000256" key="6">
    <source>
        <dbReference type="ARBA" id="ARBA00023242"/>
    </source>
</evidence>
<keyword evidence="4" id="KW-0238">DNA-binding</keyword>
<keyword evidence="5" id="KW-0804">Transcription</keyword>
<dbReference type="Pfam" id="PF02362">
    <property type="entry name" value="B3"/>
    <property type="match status" value="1"/>
</dbReference>
<dbReference type="SUPFAM" id="SSF101936">
    <property type="entry name" value="DNA-binding pseudobarrel domain"/>
    <property type="match status" value="1"/>
</dbReference>
<dbReference type="PaxDb" id="4097-A0A1S4CL83"/>
<gene>
    <name evidence="8" type="primary">LOC107820004</name>
</gene>
<organism evidence="8">
    <name type="scientific">Nicotiana tabacum</name>
    <name type="common">Common tobacco</name>
    <dbReference type="NCBI Taxonomy" id="4097"/>
    <lineage>
        <taxon>Eukaryota</taxon>
        <taxon>Viridiplantae</taxon>
        <taxon>Streptophyta</taxon>
        <taxon>Embryophyta</taxon>
        <taxon>Tracheophyta</taxon>
        <taxon>Spermatophyta</taxon>
        <taxon>Magnoliopsida</taxon>
        <taxon>eudicotyledons</taxon>
        <taxon>Gunneridae</taxon>
        <taxon>Pentapetalae</taxon>
        <taxon>asterids</taxon>
        <taxon>lamiids</taxon>
        <taxon>Solanales</taxon>
        <taxon>Solanaceae</taxon>
        <taxon>Nicotianoideae</taxon>
        <taxon>Nicotianeae</taxon>
        <taxon>Nicotiana</taxon>
    </lineage>
</organism>
<dbReference type="OrthoDB" id="1304660at2759"/>
<reference evidence="8" key="1">
    <citation type="submission" date="2025-08" db="UniProtKB">
        <authorList>
            <consortium name="RefSeq"/>
        </authorList>
    </citation>
    <scope>IDENTIFICATION</scope>
</reference>
<evidence type="ECO:0000256" key="1">
    <source>
        <dbReference type="ARBA" id="ARBA00004123"/>
    </source>
</evidence>
<dbReference type="GO" id="GO:0005634">
    <property type="term" value="C:nucleus"/>
    <property type="evidence" value="ECO:0007669"/>
    <property type="project" value="UniProtKB-SubCell"/>
</dbReference>